<dbReference type="RefSeq" id="WP_169059293.1">
    <property type="nucleotide sequence ID" value="NZ_CP176096.1"/>
</dbReference>
<gene>
    <name evidence="1" type="ORF">HI921_15590</name>
</gene>
<proteinExistence type="predicted"/>
<dbReference type="AlphaFoldDB" id="A0A848MW94"/>
<evidence type="ECO:0000313" key="1">
    <source>
        <dbReference type="EMBL" id="NMP59846.1"/>
    </source>
</evidence>
<name>A0A848MW94_ENTMU</name>
<sequence>MPTFFTKEAYLEGFQSTFEEVEKRASEDLKVYLNTQIQRLETLVSQICQENFWELLPEILGIDAKMSLVADLIDFDHCSDVEILRIVESEYSTYFKELCGYNRSMDPKHSMIFNVV</sequence>
<organism evidence="1 2">
    <name type="scientific">Enterococcus mundtii</name>
    <dbReference type="NCBI Taxonomy" id="53346"/>
    <lineage>
        <taxon>Bacteria</taxon>
        <taxon>Bacillati</taxon>
        <taxon>Bacillota</taxon>
        <taxon>Bacilli</taxon>
        <taxon>Lactobacillales</taxon>
        <taxon>Enterococcaceae</taxon>
        <taxon>Enterococcus</taxon>
    </lineage>
</organism>
<dbReference type="InterPro" id="IPR054275">
    <property type="entry name" value="DUF7006"/>
</dbReference>
<reference evidence="1 2" key="1">
    <citation type="submission" date="2020-04" db="EMBL/GenBank/DDBJ databases">
        <authorList>
            <person name="Abaymova A."/>
            <person name="Teymurazov M."/>
            <person name="Tazyna O."/>
            <person name="Chatushin Y."/>
            <person name="Svetoch E."/>
            <person name="Pereligyn V."/>
            <person name="Pohylenko V."/>
            <person name="Platonov M."/>
            <person name="Kartsev N."/>
            <person name="Skryabin Y."/>
            <person name="Sizova A."/>
            <person name="Solomentsev V."/>
            <person name="Kislichkina A."/>
            <person name="Bogun A."/>
        </authorList>
    </citation>
    <scope>NUCLEOTIDE SEQUENCE [LARGE SCALE GENOMIC DNA]</scope>
    <source>
        <strain evidence="2">SCPM-O-B-8398 (E28)</strain>
    </source>
</reference>
<dbReference type="EMBL" id="JABCAG010000107">
    <property type="protein sequence ID" value="NMP59846.1"/>
    <property type="molecule type" value="Genomic_DNA"/>
</dbReference>
<accession>A0A848MW94</accession>
<evidence type="ECO:0000313" key="2">
    <source>
        <dbReference type="Proteomes" id="UP000557857"/>
    </source>
</evidence>
<dbReference type="Pfam" id="PF22652">
    <property type="entry name" value="DUF7006"/>
    <property type="match status" value="1"/>
</dbReference>
<protein>
    <submittedName>
        <fullName evidence="1">Uncharacterized protein</fullName>
    </submittedName>
</protein>
<dbReference type="Proteomes" id="UP000557857">
    <property type="component" value="Unassembled WGS sequence"/>
</dbReference>
<comment type="caution">
    <text evidence="1">The sequence shown here is derived from an EMBL/GenBank/DDBJ whole genome shotgun (WGS) entry which is preliminary data.</text>
</comment>